<feature type="domain" description="Peptidase M28" evidence="2">
    <location>
        <begin position="96"/>
        <end position="177"/>
    </location>
</feature>
<feature type="domain" description="Elongation factor Tu-type" evidence="3">
    <location>
        <begin position="195"/>
        <end position="250"/>
    </location>
</feature>
<reference evidence="4" key="1">
    <citation type="journal article" date="2014" name="Front. Microbiol.">
        <title>High frequency of phylogenetically diverse reductive dehalogenase-homologous genes in deep subseafloor sedimentary metagenomes.</title>
        <authorList>
            <person name="Kawai M."/>
            <person name="Futagami T."/>
            <person name="Toyoda A."/>
            <person name="Takaki Y."/>
            <person name="Nishi S."/>
            <person name="Hori S."/>
            <person name="Arai W."/>
            <person name="Tsubouchi T."/>
            <person name="Morono Y."/>
            <person name="Uchiyama I."/>
            <person name="Ito T."/>
            <person name="Fujiyama A."/>
            <person name="Inagaki F."/>
            <person name="Takami H."/>
        </authorList>
    </citation>
    <scope>NUCLEOTIDE SEQUENCE</scope>
    <source>
        <strain evidence="4">Expedition CK06-06</strain>
    </source>
</reference>
<feature type="transmembrane region" description="Helical" evidence="1">
    <location>
        <begin position="31"/>
        <end position="53"/>
    </location>
</feature>
<accession>X1EV67</accession>
<name>X1EV67_9ZZZZ</name>
<dbReference type="Pfam" id="PF04389">
    <property type="entry name" value="Peptidase_M28"/>
    <property type="match status" value="1"/>
</dbReference>
<dbReference type="AlphaFoldDB" id="X1EV67"/>
<evidence type="ECO:0000259" key="3">
    <source>
        <dbReference type="Pfam" id="PF14578"/>
    </source>
</evidence>
<sequence>IQPENPPSELIIIGSHIDSNCEFPLMRMFKYGFIVIIAINLFLTAILLIILLIKNILIVIKLETLFLNIEIIFFWAFLILIPSVLIQLFFIISNRPVMGANDNLSGLAVCYEIIKNLSLPENKLKNVEVWICAFGCEEIGSKGSRNFIKKYMEDLKNAKVINVDMLGNKNAPLLVTTSEIFGLAKTNKQMNELILNSDPAVFGVLIEAGTLYPKVPLITAKGVKARRVHQIQDKGKTVEKAGKDTEVAIS</sequence>
<dbReference type="GO" id="GO:0006412">
    <property type="term" value="P:translation"/>
    <property type="evidence" value="ECO:0007669"/>
    <property type="project" value="UniProtKB-KW"/>
</dbReference>
<dbReference type="Pfam" id="PF14578">
    <property type="entry name" value="GTP_EFTU_D4"/>
    <property type="match status" value="1"/>
</dbReference>
<feature type="transmembrane region" description="Helical" evidence="1">
    <location>
        <begin position="65"/>
        <end position="92"/>
    </location>
</feature>
<dbReference type="Gene3D" id="3.40.630.10">
    <property type="entry name" value="Zn peptidases"/>
    <property type="match status" value="1"/>
</dbReference>
<dbReference type="GO" id="GO:0005525">
    <property type="term" value="F:GTP binding"/>
    <property type="evidence" value="ECO:0007669"/>
    <property type="project" value="UniProtKB-KW"/>
</dbReference>
<feature type="non-terminal residue" evidence="4">
    <location>
        <position position="1"/>
    </location>
</feature>
<organism evidence="4">
    <name type="scientific">marine sediment metagenome</name>
    <dbReference type="NCBI Taxonomy" id="412755"/>
    <lineage>
        <taxon>unclassified sequences</taxon>
        <taxon>metagenomes</taxon>
        <taxon>ecological metagenomes</taxon>
    </lineage>
</organism>
<proteinExistence type="predicted"/>
<dbReference type="SUPFAM" id="SSF50447">
    <property type="entry name" value="Translation proteins"/>
    <property type="match status" value="1"/>
</dbReference>
<keyword evidence="1" id="KW-0472">Membrane</keyword>
<dbReference type="EMBL" id="BARU01012121">
    <property type="protein sequence ID" value="GAH37291.1"/>
    <property type="molecule type" value="Genomic_DNA"/>
</dbReference>
<gene>
    <name evidence="4" type="ORF">S03H2_22491</name>
</gene>
<keyword evidence="1" id="KW-1133">Transmembrane helix</keyword>
<keyword evidence="1" id="KW-0812">Transmembrane</keyword>
<comment type="caution">
    <text evidence="4">The sequence shown here is derived from an EMBL/GenBank/DDBJ whole genome shotgun (WGS) entry which is preliminary data.</text>
</comment>
<evidence type="ECO:0000259" key="2">
    <source>
        <dbReference type="Pfam" id="PF04389"/>
    </source>
</evidence>
<dbReference type="SUPFAM" id="SSF53187">
    <property type="entry name" value="Zn-dependent exopeptidases"/>
    <property type="match status" value="1"/>
</dbReference>
<evidence type="ECO:0000313" key="4">
    <source>
        <dbReference type="EMBL" id="GAH37291.1"/>
    </source>
</evidence>
<dbReference type="InterPro" id="IPR029459">
    <property type="entry name" value="EFTU-type"/>
</dbReference>
<dbReference type="InterPro" id="IPR009000">
    <property type="entry name" value="Transl_B-barrel_sf"/>
</dbReference>
<protein>
    <submittedName>
        <fullName evidence="4">Uncharacterized protein</fullName>
    </submittedName>
</protein>
<feature type="non-terminal residue" evidence="4">
    <location>
        <position position="250"/>
    </location>
</feature>
<dbReference type="InterPro" id="IPR007484">
    <property type="entry name" value="Peptidase_M28"/>
</dbReference>
<evidence type="ECO:0000256" key="1">
    <source>
        <dbReference type="SAM" id="Phobius"/>
    </source>
</evidence>
<dbReference type="Gene3D" id="2.40.30.10">
    <property type="entry name" value="Translation factors"/>
    <property type="match status" value="1"/>
</dbReference>